<gene>
    <name evidence="2" type="ORF">ACE11A_09820</name>
</gene>
<feature type="region of interest" description="Disordered" evidence="1">
    <location>
        <begin position="1"/>
        <end position="20"/>
    </location>
</feature>
<dbReference type="RefSeq" id="WP_375062643.1">
    <property type="nucleotide sequence ID" value="NZ_JBHGBT010000007.1"/>
</dbReference>
<sequence length="65" mass="6835">MSTATVHGASATGLLPHPRHRLGNALRAGRVWLGAAFEVVVLGRTDLEAAAVRRRPGSPAARTRP</sequence>
<evidence type="ECO:0000313" key="2">
    <source>
        <dbReference type="EMBL" id="MFB4194646.1"/>
    </source>
</evidence>
<evidence type="ECO:0000313" key="3">
    <source>
        <dbReference type="Proteomes" id="UP001577267"/>
    </source>
</evidence>
<proteinExistence type="predicted"/>
<organism evidence="2 3">
    <name type="scientific">Streptomyces carpaticus</name>
    <dbReference type="NCBI Taxonomy" id="285558"/>
    <lineage>
        <taxon>Bacteria</taxon>
        <taxon>Bacillati</taxon>
        <taxon>Actinomycetota</taxon>
        <taxon>Actinomycetes</taxon>
        <taxon>Kitasatosporales</taxon>
        <taxon>Streptomycetaceae</taxon>
        <taxon>Streptomyces</taxon>
    </lineage>
</organism>
<comment type="caution">
    <text evidence="2">The sequence shown here is derived from an EMBL/GenBank/DDBJ whole genome shotgun (WGS) entry which is preliminary data.</text>
</comment>
<dbReference type="EMBL" id="JBHGBT010000007">
    <property type="protein sequence ID" value="MFB4194646.1"/>
    <property type="molecule type" value="Genomic_DNA"/>
</dbReference>
<evidence type="ECO:0000256" key="1">
    <source>
        <dbReference type="SAM" id="MobiDB-lite"/>
    </source>
</evidence>
<dbReference type="Proteomes" id="UP001577267">
    <property type="component" value="Unassembled WGS sequence"/>
</dbReference>
<keyword evidence="3" id="KW-1185">Reference proteome</keyword>
<name>A0ABV4ZKJ1_9ACTN</name>
<protein>
    <submittedName>
        <fullName evidence="2">Uncharacterized protein</fullName>
    </submittedName>
</protein>
<reference evidence="2 3" key="1">
    <citation type="submission" date="2024-09" db="EMBL/GenBank/DDBJ databases">
        <title>Draft genome sequence of multifaceted antimicrobials producing Streptomyces sp. strain FH1.</title>
        <authorList>
            <person name="Hassan F."/>
            <person name="Ali H."/>
            <person name="Hassan N."/>
            <person name="Nawaz A."/>
        </authorList>
    </citation>
    <scope>NUCLEOTIDE SEQUENCE [LARGE SCALE GENOMIC DNA]</scope>
    <source>
        <strain evidence="2 3">FH1</strain>
    </source>
</reference>
<accession>A0ABV4ZKJ1</accession>